<sequence length="176" mass="19206">MTEPNPEKEPQTQPAAPTEPKEDTYTRSDLDREADKRVASALAKYKKDEQERLEKAKTEGERLAKMSADEQAAEALKQRESELKERENKIAAAELKTATVTLLQKNGLPDTMSDQLIGLGNAEAIASAVDTIKTSIDERVNAKVEELAAGSAPETGSSNLDGANDPFNDIMAKYEK</sequence>
<evidence type="ECO:0000313" key="2">
    <source>
        <dbReference type="EMBL" id="AER59765.1"/>
    </source>
</evidence>
<dbReference type="GeneID" id="11294611"/>
<dbReference type="Proteomes" id="UP000005879">
    <property type="component" value="Segment"/>
</dbReference>
<proteinExistence type="predicted"/>
<gene>
    <name evidence="2" type="ORF">clP1_006</name>
</gene>
<dbReference type="KEGG" id="vg:11294611"/>
<evidence type="ECO:0000256" key="1">
    <source>
        <dbReference type="SAM" id="MobiDB-lite"/>
    </source>
</evidence>
<dbReference type="Pfam" id="PF14265">
    <property type="entry name" value="DUF4355"/>
    <property type="match status" value="1"/>
</dbReference>
<reference evidence="2 3" key="1">
    <citation type="journal article" date="2012" name="Gene">
        <title>Genome sequence of the phage clP1, which infects the beer spoilage bacterium Pediococcus damnosus.</title>
        <authorList>
            <person name="Kelly D."/>
            <person name="O'Sullivan O."/>
            <person name="Mills S."/>
            <person name="McAuliffe O."/>
            <person name="Ross R.P."/>
            <person name="Neve H."/>
            <person name="Coffey A."/>
        </authorList>
    </citation>
    <scope>NUCLEOTIDE SEQUENCE [LARGE SCALE GENOMIC DNA]</scope>
</reference>
<evidence type="ECO:0000313" key="3">
    <source>
        <dbReference type="Proteomes" id="UP000005879"/>
    </source>
</evidence>
<feature type="compositionally biased region" description="Basic and acidic residues" evidence="1">
    <location>
        <begin position="1"/>
        <end position="10"/>
    </location>
</feature>
<accession>G8FUY9</accession>
<feature type="region of interest" description="Disordered" evidence="1">
    <location>
        <begin position="1"/>
        <end position="81"/>
    </location>
</feature>
<dbReference type="EMBL" id="JN051154">
    <property type="protein sequence ID" value="AER59765.1"/>
    <property type="molecule type" value="Genomic_DNA"/>
</dbReference>
<dbReference type="RefSeq" id="YP_004934171.1">
    <property type="nucleotide sequence ID" value="NC_016161.1"/>
</dbReference>
<name>G8FUY9_9CAUD</name>
<organism evidence="2 3">
    <name type="scientific">Pediococcus phage cIP1</name>
    <dbReference type="NCBI Taxonomy" id="2681621"/>
    <lineage>
        <taxon>Viruses</taxon>
        <taxon>Duplodnaviria</taxon>
        <taxon>Heunggongvirae</taxon>
        <taxon>Uroviricota</taxon>
        <taxon>Caudoviricetes</taxon>
        <taxon>Coetzeevirus</taxon>
        <taxon>Coetzeevirus cIP1</taxon>
    </lineage>
</organism>
<dbReference type="InterPro" id="IPR025580">
    <property type="entry name" value="Gp46"/>
</dbReference>
<protein>
    <submittedName>
        <fullName evidence="2">Scaffold protein</fullName>
    </submittedName>
</protein>
<feature type="compositionally biased region" description="Basic and acidic residues" evidence="1">
    <location>
        <begin position="19"/>
        <end position="38"/>
    </location>
</feature>
<feature type="compositionally biased region" description="Basic and acidic residues" evidence="1">
    <location>
        <begin position="45"/>
        <end position="68"/>
    </location>
</feature>
<keyword evidence="3" id="KW-1185">Reference proteome</keyword>
<feature type="region of interest" description="Disordered" evidence="1">
    <location>
        <begin position="148"/>
        <end position="176"/>
    </location>
</feature>